<name>A0A8J7KI68_9ACTN</name>
<gene>
    <name evidence="1" type="ORF">IW245_002068</name>
</gene>
<organism evidence="1 2">
    <name type="scientific">Longispora fulva</name>
    <dbReference type="NCBI Taxonomy" id="619741"/>
    <lineage>
        <taxon>Bacteria</taxon>
        <taxon>Bacillati</taxon>
        <taxon>Actinomycetota</taxon>
        <taxon>Actinomycetes</taxon>
        <taxon>Micromonosporales</taxon>
        <taxon>Micromonosporaceae</taxon>
        <taxon>Longispora</taxon>
    </lineage>
</organism>
<dbReference type="Proteomes" id="UP000622552">
    <property type="component" value="Unassembled WGS sequence"/>
</dbReference>
<evidence type="ECO:0000313" key="2">
    <source>
        <dbReference type="Proteomes" id="UP000622552"/>
    </source>
</evidence>
<protein>
    <submittedName>
        <fullName evidence="1">Uncharacterized protein</fullName>
    </submittedName>
</protein>
<evidence type="ECO:0000313" key="1">
    <source>
        <dbReference type="EMBL" id="MBG6135874.1"/>
    </source>
</evidence>
<keyword evidence="2" id="KW-1185">Reference proteome</keyword>
<sequence>MRKTSERLRCCICGGGTEDSPRYIEIEVTVADGDDRQLFGAHADHFESVLAQGFRLEILD</sequence>
<dbReference type="AlphaFoldDB" id="A0A8J7KI68"/>
<dbReference type="EMBL" id="JADOUF010000001">
    <property type="protein sequence ID" value="MBG6135874.1"/>
    <property type="molecule type" value="Genomic_DNA"/>
</dbReference>
<comment type="caution">
    <text evidence="1">The sequence shown here is derived from an EMBL/GenBank/DDBJ whole genome shotgun (WGS) entry which is preliminary data.</text>
</comment>
<dbReference type="RefSeq" id="WP_197002930.1">
    <property type="nucleotide sequence ID" value="NZ_BONS01000002.1"/>
</dbReference>
<proteinExistence type="predicted"/>
<accession>A0A8J7KI68</accession>
<reference evidence="1" key="1">
    <citation type="submission" date="2020-11" db="EMBL/GenBank/DDBJ databases">
        <title>Sequencing the genomes of 1000 actinobacteria strains.</title>
        <authorList>
            <person name="Klenk H.-P."/>
        </authorList>
    </citation>
    <scope>NUCLEOTIDE SEQUENCE</scope>
    <source>
        <strain evidence="1">DSM 45356</strain>
    </source>
</reference>